<keyword evidence="3 7" id="KW-0812">Transmembrane</keyword>
<dbReference type="GO" id="GO:0005886">
    <property type="term" value="C:plasma membrane"/>
    <property type="evidence" value="ECO:0007669"/>
    <property type="project" value="UniProtKB-SubCell"/>
</dbReference>
<comment type="caution">
    <text evidence="8">The sequence shown here is derived from an EMBL/GenBank/DDBJ whole genome shotgun (WGS) entry which is preliminary data.</text>
</comment>
<keyword evidence="5 7" id="KW-0472">Membrane</keyword>
<evidence type="ECO:0000256" key="6">
    <source>
        <dbReference type="SAM" id="MobiDB-lite"/>
    </source>
</evidence>
<organism evidence="8 9">
    <name type="scientific">Catellatospora chokoriensis</name>
    <dbReference type="NCBI Taxonomy" id="310353"/>
    <lineage>
        <taxon>Bacteria</taxon>
        <taxon>Bacillati</taxon>
        <taxon>Actinomycetota</taxon>
        <taxon>Actinomycetes</taxon>
        <taxon>Micromonosporales</taxon>
        <taxon>Micromonosporaceae</taxon>
        <taxon>Catellatospora</taxon>
    </lineage>
</organism>
<comment type="subcellular location">
    <subcellularLocation>
        <location evidence="1">Cell membrane</location>
        <topology evidence="1">Multi-pass membrane protein</topology>
    </subcellularLocation>
</comment>
<dbReference type="InterPro" id="IPR011701">
    <property type="entry name" value="MFS"/>
</dbReference>
<dbReference type="SUPFAM" id="SSF103473">
    <property type="entry name" value="MFS general substrate transporter"/>
    <property type="match status" value="1"/>
</dbReference>
<feature type="transmembrane region" description="Helical" evidence="7">
    <location>
        <begin position="359"/>
        <end position="385"/>
    </location>
</feature>
<dbReference type="RefSeq" id="WP_191842098.1">
    <property type="nucleotide sequence ID" value="NZ_BAAALB010000017.1"/>
</dbReference>
<dbReference type="InterPro" id="IPR036259">
    <property type="entry name" value="MFS_trans_sf"/>
</dbReference>
<dbReference type="GO" id="GO:0022857">
    <property type="term" value="F:transmembrane transporter activity"/>
    <property type="evidence" value="ECO:0007669"/>
    <property type="project" value="InterPro"/>
</dbReference>
<dbReference type="PANTHER" id="PTHR23513:SF11">
    <property type="entry name" value="STAPHYLOFERRIN A TRANSPORTER"/>
    <property type="match status" value="1"/>
</dbReference>
<sequence>MKRSRDGARTWLGSVGRLARHPALRWILPAQLVSALGDGMSMVAVAWLAVQLAPDGQAGVWTGLAVAAYALPAPLGAALLARLMRRLRAAQLVAADASVRAVTLGTVAVLAVTGLLHPVAYVALLAVSSLLHAWGSAGVYTLVAEVLPEDDQVTGNALLSTFAQSAFVVGPALAGGLTALAGPGWVIGVDAASFAVLAVAAWVLAARHASTAATAAGVPETPATGGWRVILDRPRLLGLLAVTCAFFFLYGPVEVALPVHVAHGLHGSPGLLGLYWTAFGIGATVGSLGAVLLRRHTPWRVVVAIVVGWGAALLPLGLTDAVAPGLVGFAAGGLIYGPFTAISTALFQRGTPPHVLSRVLAARAALTAPATGLGTLVGGPVVTAIGGRPTLLISALLTIALGLSVAAVLRLSRRAAGTGPAAAPTPGRAATQEGRLVAAGAATASQQLS</sequence>
<keyword evidence="9" id="KW-1185">Reference proteome</keyword>
<feature type="compositionally biased region" description="Low complexity" evidence="6">
    <location>
        <begin position="417"/>
        <end position="431"/>
    </location>
</feature>
<evidence type="ECO:0000313" key="8">
    <source>
        <dbReference type="EMBL" id="GIF91733.1"/>
    </source>
</evidence>
<dbReference type="EMBL" id="BONG01000035">
    <property type="protein sequence ID" value="GIF91733.1"/>
    <property type="molecule type" value="Genomic_DNA"/>
</dbReference>
<feature type="transmembrane region" description="Helical" evidence="7">
    <location>
        <begin position="93"/>
        <end position="113"/>
    </location>
</feature>
<evidence type="ECO:0000256" key="4">
    <source>
        <dbReference type="ARBA" id="ARBA00022989"/>
    </source>
</evidence>
<accession>A0A8J3K2Q6</accession>
<feature type="region of interest" description="Disordered" evidence="6">
    <location>
        <begin position="417"/>
        <end position="436"/>
    </location>
</feature>
<evidence type="ECO:0000313" key="9">
    <source>
        <dbReference type="Proteomes" id="UP000619293"/>
    </source>
</evidence>
<feature type="transmembrane region" description="Helical" evidence="7">
    <location>
        <begin position="60"/>
        <end position="81"/>
    </location>
</feature>
<dbReference type="Pfam" id="PF07690">
    <property type="entry name" value="MFS_1"/>
    <property type="match status" value="1"/>
</dbReference>
<reference evidence="8 9" key="1">
    <citation type="submission" date="2021-01" db="EMBL/GenBank/DDBJ databases">
        <title>Whole genome shotgun sequence of Catellatospora chokoriensis NBRC 107358.</title>
        <authorList>
            <person name="Komaki H."/>
            <person name="Tamura T."/>
        </authorList>
    </citation>
    <scope>NUCLEOTIDE SEQUENCE [LARGE SCALE GENOMIC DNA]</scope>
    <source>
        <strain evidence="8 9">NBRC 107358</strain>
    </source>
</reference>
<dbReference type="CDD" id="cd06173">
    <property type="entry name" value="MFS_MefA_like"/>
    <property type="match status" value="1"/>
</dbReference>
<dbReference type="AlphaFoldDB" id="A0A8J3K2Q6"/>
<feature type="transmembrane region" description="Helical" evidence="7">
    <location>
        <begin position="300"/>
        <end position="319"/>
    </location>
</feature>
<evidence type="ECO:0000256" key="5">
    <source>
        <dbReference type="ARBA" id="ARBA00023136"/>
    </source>
</evidence>
<keyword evidence="2" id="KW-1003">Cell membrane</keyword>
<proteinExistence type="predicted"/>
<feature type="transmembrane region" description="Helical" evidence="7">
    <location>
        <begin position="325"/>
        <end position="347"/>
    </location>
</feature>
<evidence type="ECO:0000256" key="1">
    <source>
        <dbReference type="ARBA" id="ARBA00004651"/>
    </source>
</evidence>
<dbReference type="PANTHER" id="PTHR23513">
    <property type="entry name" value="INTEGRAL MEMBRANE EFFLUX PROTEIN-RELATED"/>
    <property type="match status" value="1"/>
</dbReference>
<feature type="transmembrane region" description="Helical" evidence="7">
    <location>
        <begin position="391"/>
        <end position="409"/>
    </location>
</feature>
<protein>
    <submittedName>
        <fullName evidence="8">Putative multidrug-efflux transporter</fullName>
    </submittedName>
</protein>
<feature type="transmembrane region" description="Helical" evidence="7">
    <location>
        <begin position="273"/>
        <end position="293"/>
    </location>
</feature>
<evidence type="ECO:0000256" key="2">
    <source>
        <dbReference type="ARBA" id="ARBA00022475"/>
    </source>
</evidence>
<dbReference type="Gene3D" id="1.20.1250.20">
    <property type="entry name" value="MFS general substrate transporter like domains"/>
    <property type="match status" value="1"/>
</dbReference>
<name>A0A8J3K2Q6_9ACTN</name>
<gene>
    <name evidence="8" type="ORF">Cch02nite_51770</name>
</gene>
<evidence type="ECO:0000256" key="7">
    <source>
        <dbReference type="SAM" id="Phobius"/>
    </source>
</evidence>
<evidence type="ECO:0000256" key="3">
    <source>
        <dbReference type="ARBA" id="ARBA00022692"/>
    </source>
</evidence>
<keyword evidence="4 7" id="KW-1133">Transmembrane helix</keyword>
<feature type="transmembrane region" description="Helical" evidence="7">
    <location>
        <begin position="26"/>
        <end position="48"/>
    </location>
</feature>
<feature type="transmembrane region" description="Helical" evidence="7">
    <location>
        <begin position="185"/>
        <end position="205"/>
    </location>
</feature>
<dbReference type="Proteomes" id="UP000619293">
    <property type="component" value="Unassembled WGS sequence"/>
</dbReference>
<feature type="transmembrane region" description="Helical" evidence="7">
    <location>
        <begin position="236"/>
        <end position="253"/>
    </location>
</feature>